<dbReference type="KEGG" id="pfy:PFICI_08290"/>
<evidence type="ECO:0000256" key="4">
    <source>
        <dbReference type="ARBA" id="ARBA00023128"/>
    </source>
</evidence>
<feature type="compositionally biased region" description="Low complexity" evidence="7">
    <location>
        <begin position="36"/>
        <end position="49"/>
    </location>
</feature>
<dbReference type="Proteomes" id="UP000030651">
    <property type="component" value="Unassembled WGS sequence"/>
</dbReference>
<dbReference type="GO" id="GO:0006412">
    <property type="term" value="P:translation"/>
    <property type="evidence" value="ECO:0007669"/>
    <property type="project" value="InterPro"/>
</dbReference>
<keyword evidence="3" id="KW-0689">Ribosomal protein</keyword>
<dbReference type="OrthoDB" id="19439at2759"/>
<proteinExistence type="inferred from homology"/>
<organism evidence="8 9">
    <name type="scientific">Pestalotiopsis fici (strain W106-1 / CGMCC3.15140)</name>
    <dbReference type="NCBI Taxonomy" id="1229662"/>
    <lineage>
        <taxon>Eukaryota</taxon>
        <taxon>Fungi</taxon>
        <taxon>Dikarya</taxon>
        <taxon>Ascomycota</taxon>
        <taxon>Pezizomycotina</taxon>
        <taxon>Sordariomycetes</taxon>
        <taxon>Xylariomycetidae</taxon>
        <taxon>Amphisphaeriales</taxon>
        <taxon>Sporocadaceae</taxon>
        <taxon>Pestalotiopsis</taxon>
    </lineage>
</organism>
<dbReference type="PANTHER" id="PTHR13477">
    <property type="entry name" value="MITOCHONDRIAL 39S RIBOSOMAL PROTEIN L49"/>
    <property type="match status" value="1"/>
</dbReference>
<evidence type="ECO:0000256" key="1">
    <source>
        <dbReference type="ARBA" id="ARBA00004173"/>
    </source>
</evidence>
<dbReference type="Pfam" id="PF05046">
    <property type="entry name" value="Img2"/>
    <property type="match status" value="1"/>
</dbReference>
<evidence type="ECO:0000256" key="3">
    <source>
        <dbReference type="ARBA" id="ARBA00022980"/>
    </source>
</evidence>
<keyword evidence="4" id="KW-0496">Mitochondrion</keyword>
<dbReference type="HOGENOM" id="CLU_1661402_0_0_1"/>
<evidence type="ECO:0000313" key="9">
    <source>
        <dbReference type="Proteomes" id="UP000030651"/>
    </source>
</evidence>
<dbReference type="InParanoid" id="W3X6H3"/>
<comment type="subcellular location">
    <subcellularLocation>
        <location evidence="1">Mitochondrion</location>
    </subcellularLocation>
</comment>
<feature type="compositionally biased region" description="Polar residues" evidence="7">
    <location>
        <begin position="50"/>
        <end position="74"/>
    </location>
</feature>
<dbReference type="AlphaFoldDB" id="W3X6H3"/>
<name>W3X6H3_PESFW</name>
<dbReference type="GeneID" id="19273303"/>
<dbReference type="Gene3D" id="3.30.780.10">
    <property type="entry name" value="SUI1-like domain"/>
    <property type="match status" value="1"/>
</dbReference>
<keyword evidence="5" id="KW-0687">Ribonucleoprotein</keyword>
<dbReference type="InterPro" id="IPR007740">
    <property type="entry name" value="Ribosomal_mL49"/>
</dbReference>
<feature type="region of interest" description="Disordered" evidence="7">
    <location>
        <begin position="36"/>
        <end position="81"/>
    </location>
</feature>
<dbReference type="STRING" id="1229662.W3X6H3"/>
<dbReference type="GO" id="GO:0005762">
    <property type="term" value="C:mitochondrial large ribosomal subunit"/>
    <property type="evidence" value="ECO:0007669"/>
    <property type="project" value="TreeGrafter"/>
</dbReference>
<evidence type="ECO:0000256" key="6">
    <source>
        <dbReference type="ARBA" id="ARBA00035191"/>
    </source>
</evidence>
<comment type="similarity">
    <text evidence="2">Belongs to the mitochondrion-specific ribosomal protein mL49 family.</text>
</comment>
<dbReference type="EMBL" id="KI912113">
    <property type="protein sequence ID" value="ETS80761.1"/>
    <property type="molecule type" value="Genomic_DNA"/>
</dbReference>
<accession>W3X6H3</accession>
<keyword evidence="9" id="KW-1185">Reference proteome</keyword>
<evidence type="ECO:0000256" key="2">
    <source>
        <dbReference type="ARBA" id="ARBA00005677"/>
    </source>
</evidence>
<protein>
    <recommendedName>
        <fullName evidence="6">Large ribosomal subunit protein mL49</fullName>
    </recommendedName>
</protein>
<dbReference type="GO" id="GO:0003735">
    <property type="term" value="F:structural constituent of ribosome"/>
    <property type="evidence" value="ECO:0007669"/>
    <property type="project" value="InterPro"/>
</dbReference>
<evidence type="ECO:0000313" key="8">
    <source>
        <dbReference type="EMBL" id="ETS80761.1"/>
    </source>
</evidence>
<evidence type="ECO:0000256" key="5">
    <source>
        <dbReference type="ARBA" id="ARBA00023274"/>
    </source>
</evidence>
<sequence>MFARTARSLRVAAAPRPTLAIRFSTPISIRSLTIESTPSTTTESPALASQPSANQSSEPSAFSQLSTDALSSRPPQDLPYFVGRNRMNNMAVYERRYRGGNLKKTLLKKGEGNLQALRLDVAEALGVTEKDVKLNSITNHIEIKVSASETVEARVLDAD</sequence>
<dbReference type="PANTHER" id="PTHR13477:SF0">
    <property type="entry name" value="LARGE RIBOSOMAL SUBUNIT PROTEIN ML49"/>
    <property type="match status" value="1"/>
</dbReference>
<gene>
    <name evidence="8" type="ORF">PFICI_08290</name>
</gene>
<reference evidence="9" key="1">
    <citation type="journal article" date="2015" name="BMC Genomics">
        <title>Genomic and transcriptomic analysis of the endophytic fungus Pestalotiopsis fici reveals its lifestyle and high potential for synthesis of natural products.</title>
        <authorList>
            <person name="Wang X."/>
            <person name="Zhang X."/>
            <person name="Liu L."/>
            <person name="Xiang M."/>
            <person name="Wang W."/>
            <person name="Sun X."/>
            <person name="Che Y."/>
            <person name="Guo L."/>
            <person name="Liu G."/>
            <person name="Guo L."/>
            <person name="Wang C."/>
            <person name="Yin W.B."/>
            <person name="Stadler M."/>
            <person name="Zhang X."/>
            <person name="Liu X."/>
        </authorList>
    </citation>
    <scope>NUCLEOTIDE SEQUENCE [LARGE SCALE GENOMIC DNA]</scope>
    <source>
        <strain evidence="9">W106-1 / CGMCC3.15140</strain>
    </source>
</reference>
<evidence type="ECO:0000256" key="7">
    <source>
        <dbReference type="SAM" id="MobiDB-lite"/>
    </source>
</evidence>
<dbReference type="RefSeq" id="XP_007835062.1">
    <property type="nucleotide sequence ID" value="XM_007836871.1"/>
</dbReference>